<evidence type="ECO:0000313" key="6">
    <source>
        <dbReference type="Proteomes" id="UP000542125"/>
    </source>
</evidence>
<evidence type="ECO:0000313" key="5">
    <source>
        <dbReference type="EMBL" id="NYE84646.1"/>
    </source>
</evidence>
<dbReference type="PANTHER" id="PTHR33711">
    <property type="entry name" value="DIOXYGENASE, PUTATIVE (AFU_ORTHOLOGUE AFUA_2G02910)-RELATED"/>
    <property type="match status" value="1"/>
</dbReference>
<reference evidence="5 6" key="1">
    <citation type="submission" date="2020-07" db="EMBL/GenBank/DDBJ databases">
        <title>Genomic Encyclopedia of Type Strains, Phase IV (KMG-V): Genome sequencing to study the core and pangenomes of soil and plant-associated prokaryotes.</title>
        <authorList>
            <person name="Whitman W."/>
        </authorList>
    </citation>
    <scope>NUCLEOTIDE SEQUENCE [LARGE SCALE GENOMIC DNA]</scope>
    <source>
        <strain evidence="5 6">SAS40</strain>
    </source>
</reference>
<dbReference type="EC" id="1.13.11.3" evidence="5"/>
<name>A0A7Y9LPV6_9BURK</name>
<keyword evidence="3 5" id="KW-0560">Oxidoreductase</keyword>
<keyword evidence="6" id="KW-1185">Reference proteome</keyword>
<dbReference type="PANTHER" id="PTHR33711:SF9">
    <property type="entry name" value="PROTOCATECHUATE 3,4-DIOXYGENASE ALPHA CHAIN"/>
    <property type="match status" value="1"/>
</dbReference>
<dbReference type="GO" id="GO:0008199">
    <property type="term" value="F:ferric iron binding"/>
    <property type="evidence" value="ECO:0007669"/>
    <property type="project" value="InterPro"/>
</dbReference>
<dbReference type="InterPro" id="IPR050770">
    <property type="entry name" value="Intradiol_RC_Dioxygenase"/>
</dbReference>
<dbReference type="SUPFAM" id="SSF49482">
    <property type="entry name" value="Aromatic compound dioxygenase"/>
    <property type="match status" value="1"/>
</dbReference>
<dbReference type="Proteomes" id="UP000542125">
    <property type="component" value="Unassembled WGS sequence"/>
</dbReference>
<gene>
    <name evidence="5" type="ORF">FHW18_003917</name>
</gene>
<dbReference type="EMBL" id="JACBYR010000001">
    <property type="protein sequence ID" value="NYE84646.1"/>
    <property type="molecule type" value="Genomic_DNA"/>
</dbReference>
<accession>A0A7Y9LPV6</accession>
<keyword evidence="2 5" id="KW-0223">Dioxygenase</keyword>
<evidence type="ECO:0000259" key="4">
    <source>
        <dbReference type="Pfam" id="PF00775"/>
    </source>
</evidence>
<dbReference type="InterPro" id="IPR015889">
    <property type="entry name" value="Intradiol_dOase_core"/>
</dbReference>
<dbReference type="NCBIfam" id="TIGR02423">
    <property type="entry name" value="protocat_alph"/>
    <property type="match status" value="1"/>
</dbReference>
<dbReference type="InterPro" id="IPR000627">
    <property type="entry name" value="Intradiol_dOase_C"/>
</dbReference>
<comment type="caution">
    <text evidence="5">The sequence shown here is derived from an EMBL/GenBank/DDBJ whole genome shotgun (WGS) entry which is preliminary data.</text>
</comment>
<dbReference type="AlphaFoldDB" id="A0A7Y9LPV6"/>
<protein>
    <submittedName>
        <fullName evidence="5">Protocatechuate 3,4-dioxygenase alpha subunit</fullName>
        <ecNumber evidence="5">1.13.11.3</ecNumber>
    </submittedName>
</protein>
<sequence>MSNLIPTPSQTVGPFFKHGLKWDSAGQVLSQVQSGRVRVTGIVTDGADEPIPDCFLEVWQADASGKMSQSPVHEDGTAAFARASTDAEGRFVIDTVMPGRIAMADGSLQAPYLHITIFARGLLRHLFTRCYFEGSDGVDQDPVLSSLGARAKTLVARKTADSTYEWDVAMQGSESVETVFFDI</sequence>
<dbReference type="Gene3D" id="2.60.130.10">
    <property type="entry name" value="Aromatic compound dioxygenase"/>
    <property type="match status" value="1"/>
</dbReference>
<evidence type="ECO:0000256" key="1">
    <source>
        <dbReference type="ARBA" id="ARBA00007825"/>
    </source>
</evidence>
<organism evidence="5 6">
    <name type="scientific">Pigmentiphaga litoralis</name>
    <dbReference type="NCBI Taxonomy" id="516702"/>
    <lineage>
        <taxon>Bacteria</taxon>
        <taxon>Pseudomonadati</taxon>
        <taxon>Pseudomonadota</taxon>
        <taxon>Betaproteobacteria</taxon>
        <taxon>Burkholderiales</taxon>
        <taxon>Alcaligenaceae</taxon>
        <taxon>Pigmentiphaga</taxon>
    </lineage>
</organism>
<proteinExistence type="inferred from homology"/>
<evidence type="ECO:0000256" key="3">
    <source>
        <dbReference type="ARBA" id="ARBA00023002"/>
    </source>
</evidence>
<dbReference type="RefSeq" id="WP_179588315.1">
    <property type="nucleotide sequence ID" value="NZ_JACBYR010000001.1"/>
</dbReference>
<comment type="similarity">
    <text evidence="1">Belongs to the intradiol ring-cleavage dioxygenase family.</text>
</comment>
<evidence type="ECO:0000256" key="2">
    <source>
        <dbReference type="ARBA" id="ARBA00022964"/>
    </source>
</evidence>
<dbReference type="GO" id="GO:0018578">
    <property type="term" value="F:protocatechuate 3,4-dioxygenase activity"/>
    <property type="evidence" value="ECO:0007669"/>
    <property type="project" value="UniProtKB-EC"/>
</dbReference>
<feature type="domain" description="Intradiol ring-cleavage dioxygenases" evidence="4">
    <location>
        <begin position="36"/>
        <end position="161"/>
    </location>
</feature>
<dbReference type="Pfam" id="PF00775">
    <property type="entry name" value="Dioxygenase_C"/>
    <property type="match status" value="1"/>
</dbReference>
<dbReference type="InterPro" id="IPR012786">
    <property type="entry name" value="Protocat_dOase_a"/>
</dbReference>